<keyword evidence="2" id="KW-1185">Reference proteome</keyword>
<organism evidence="1 2">
    <name type="scientific">Planobispora siamensis</name>
    <dbReference type="NCBI Taxonomy" id="936338"/>
    <lineage>
        <taxon>Bacteria</taxon>
        <taxon>Bacillati</taxon>
        <taxon>Actinomycetota</taxon>
        <taxon>Actinomycetes</taxon>
        <taxon>Streptosporangiales</taxon>
        <taxon>Streptosporangiaceae</taxon>
        <taxon>Planobispora</taxon>
    </lineage>
</organism>
<gene>
    <name evidence="1" type="ORF">Psi01_57200</name>
</gene>
<protein>
    <submittedName>
        <fullName evidence="1">Uncharacterized protein</fullName>
    </submittedName>
</protein>
<evidence type="ECO:0000313" key="2">
    <source>
        <dbReference type="Proteomes" id="UP000619788"/>
    </source>
</evidence>
<dbReference type="AlphaFoldDB" id="A0A8J3WMW7"/>
<reference evidence="1 2" key="1">
    <citation type="submission" date="2021-01" db="EMBL/GenBank/DDBJ databases">
        <title>Whole genome shotgun sequence of Planobispora siamensis NBRC 107568.</title>
        <authorList>
            <person name="Komaki H."/>
            <person name="Tamura T."/>
        </authorList>
    </citation>
    <scope>NUCLEOTIDE SEQUENCE [LARGE SCALE GENOMIC DNA]</scope>
    <source>
        <strain evidence="1 2">NBRC 107568</strain>
    </source>
</reference>
<comment type="caution">
    <text evidence="1">The sequence shown here is derived from an EMBL/GenBank/DDBJ whole genome shotgun (WGS) entry which is preliminary data.</text>
</comment>
<name>A0A8J3WMW7_9ACTN</name>
<dbReference type="Proteomes" id="UP000619788">
    <property type="component" value="Unassembled WGS sequence"/>
</dbReference>
<accession>A0A8J3WMW7</accession>
<proteinExistence type="predicted"/>
<sequence>MFHGDAVGHADTRLAGVGAPARVDGDLVIPAELSGDGQHLRAVSGLVVGGGRSIGSDKCNIHGTPLGEIGMESLDFQGVPAS</sequence>
<evidence type="ECO:0000313" key="1">
    <source>
        <dbReference type="EMBL" id="GIH95090.1"/>
    </source>
</evidence>
<dbReference type="EMBL" id="BOOJ01000050">
    <property type="protein sequence ID" value="GIH95090.1"/>
    <property type="molecule type" value="Genomic_DNA"/>
</dbReference>